<protein>
    <recommendedName>
        <fullName evidence="2">DUF6799 domain-containing protein</fullName>
    </recommendedName>
</protein>
<reference evidence="3" key="1">
    <citation type="submission" date="2022-04" db="EMBL/GenBank/DDBJ databases">
        <title>Hymenobacter sp. isolated from the air.</title>
        <authorList>
            <person name="Won M."/>
            <person name="Lee C.-M."/>
            <person name="Woen H.-Y."/>
            <person name="Kwon S.-W."/>
        </authorList>
    </citation>
    <scope>NUCLEOTIDE SEQUENCE</scope>
    <source>
        <strain evidence="3">5420S-77</strain>
    </source>
</reference>
<proteinExistence type="predicted"/>
<accession>A0ABY4G914</accession>
<dbReference type="RefSeq" id="WP_245122847.1">
    <property type="nucleotide sequence ID" value="NZ_CP095061.1"/>
</dbReference>
<keyword evidence="4" id="KW-1185">Reference proteome</keyword>
<feature type="domain" description="DUF6799" evidence="2">
    <location>
        <begin position="43"/>
        <end position="104"/>
    </location>
</feature>
<keyword evidence="1" id="KW-0732">Signal</keyword>
<gene>
    <name evidence="3" type="ORF">MUN86_05780</name>
</gene>
<evidence type="ECO:0000313" key="3">
    <source>
        <dbReference type="EMBL" id="UOQ67388.1"/>
    </source>
</evidence>
<evidence type="ECO:0000313" key="4">
    <source>
        <dbReference type="Proteomes" id="UP000830401"/>
    </source>
</evidence>
<evidence type="ECO:0000259" key="2">
    <source>
        <dbReference type="Pfam" id="PF20606"/>
    </source>
</evidence>
<feature type="chain" id="PRO_5045385761" description="DUF6799 domain-containing protein" evidence="1">
    <location>
        <begin position="20"/>
        <end position="195"/>
    </location>
</feature>
<dbReference type="EMBL" id="CP095061">
    <property type="protein sequence ID" value="UOQ67388.1"/>
    <property type="molecule type" value="Genomic_DNA"/>
</dbReference>
<dbReference type="Pfam" id="PF20606">
    <property type="entry name" value="DUF6799"/>
    <property type="match status" value="1"/>
</dbReference>
<evidence type="ECO:0000256" key="1">
    <source>
        <dbReference type="SAM" id="SignalP"/>
    </source>
</evidence>
<feature type="signal peptide" evidence="1">
    <location>
        <begin position="1"/>
        <end position="19"/>
    </location>
</feature>
<organism evidence="3 4">
    <name type="scientific">Hymenobacter volaticus</name>
    <dbReference type="NCBI Taxonomy" id="2932254"/>
    <lineage>
        <taxon>Bacteria</taxon>
        <taxon>Pseudomonadati</taxon>
        <taxon>Bacteroidota</taxon>
        <taxon>Cytophagia</taxon>
        <taxon>Cytophagales</taxon>
        <taxon>Hymenobacteraceae</taxon>
        <taxon>Hymenobacter</taxon>
    </lineage>
</organism>
<name>A0ABY4G914_9BACT</name>
<dbReference type="InterPro" id="IPR046478">
    <property type="entry name" value="DUF6799"/>
</dbReference>
<dbReference type="Proteomes" id="UP000830401">
    <property type="component" value="Chromosome"/>
</dbReference>
<sequence>MNILHKLLFLLLFFSSALAAPHQIAAQSKTAPPAGTIATNSTDRFVLQDGAVVLVQGSRSSPLSKNVMLSNGTKINYKSGIVEFATGKKTTLREGDYVKMNGDIVYATPASAAAARSDNSVPATAQYNKYVERGTTVTSTAVAATPVSEELTGLLTRKIQLLNQKISLMTPNPANQAALDKLNQQLKTLDAQINR</sequence>